<organism evidence="1 2">
    <name type="scientific">Microthlaspi erraticum</name>
    <dbReference type="NCBI Taxonomy" id="1685480"/>
    <lineage>
        <taxon>Eukaryota</taxon>
        <taxon>Viridiplantae</taxon>
        <taxon>Streptophyta</taxon>
        <taxon>Embryophyta</taxon>
        <taxon>Tracheophyta</taxon>
        <taxon>Spermatophyta</taxon>
        <taxon>Magnoliopsida</taxon>
        <taxon>eudicotyledons</taxon>
        <taxon>Gunneridae</taxon>
        <taxon>Pentapetalae</taxon>
        <taxon>rosids</taxon>
        <taxon>malvids</taxon>
        <taxon>Brassicales</taxon>
        <taxon>Brassicaceae</taxon>
        <taxon>Coluteocarpeae</taxon>
        <taxon>Microthlaspi</taxon>
    </lineage>
</organism>
<dbReference type="GO" id="GO:0000398">
    <property type="term" value="P:mRNA splicing, via spliceosome"/>
    <property type="evidence" value="ECO:0007669"/>
    <property type="project" value="InterPro"/>
</dbReference>
<evidence type="ECO:0000313" key="1">
    <source>
        <dbReference type="EMBL" id="CAA7013725.1"/>
    </source>
</evidence>
<accession>A0A6D2HK97</accession>
<dbReference type="Pfam" id="PF04502">
    <property type="entry name" value="Saf4_Yju2"/>
    <property type="match status" value="1"/>
</dbReference>
<dbReference type="PANTHER" id="PTHR12111:SF1">
    <property type="entry name" value="SPLICING FACTOR YJU2"/>
    <property type="match status" value="1"/>
</dbReference>
<name>A0A6D2HK97_9BRAS</name>
<gene>
    <name evidence="1" type="ORF">MERR_LOCUS959</name>
</gene>
<dbReference type="GO" id="GO:0071006">
    <property type="term" value="C:U2-type catalytic step 1 spliceosome"/>
    <property type="evidence" value="ECO:0007669"/>
    <property type="project" value="TreeGrafter"/>
</dbReference>
<proteinExistence type="predicted"/>
<evidence type="ECO:0000313" key="2">
    <source>
        <dbReference type="Proteomes" id="UP000467841"/>
    </source>
</evidence>
<reference evidence="1" key="1">
    <citation type="submission" date="2020-01" db="EMBL/GenBank/DDBJ databases">
        <authorList>
            <person name="Mishra B."/>
        </authorList>
    </citation>
    <scope>NUCLEOTIDE SEQUENCE [LARGE SCALE GENOMIC DNA]</scope>
</reference>
<dbReference type="AlphaFoldDB" id="A0A6D2HK97"/>
<dbReference type="PANTHER" id="PTHR12111">
    <property type="entry name" value="SPLICING FACTOR YJU2"/>
    <property type="match status" value="1"/>
</dbReference>
<dbReference type="Proteomes" id="UP000467841">
    <property type="component" value="Unassembled WGS sequence"/>
</dbReference>
<keyword evidence="2" id="KW-1185">Reference proteome</keyword>
<sequence>MSPGLELYDEVRFLLDDEKKVVMLALSWLDLDDKTESRDIIYIVGEDNEATQVDLGTAGEKRDPFYILIRSFNCSEEEDMGERKEVSFMLPIDVRCNTCGNYMWLDTYFNGHREEVIGETYLGTQILRFYFKCTNCSSEVAFKTDLEKADFTVEAGATSVGLVQGTDGDEET</sequence>
<dbReference type="InterPro" id="IPR007590">
    <property type="entry name" value="Saf4/Yju2"/>
</dbReference>
<dbReference type="OrthoDB" id="674963at2759"/>
<comment type="caution">
    <text evidence="1">The sequence shown here is derived from an EMBL/GenBank/DDBJ whole genome shotgun (WGS) entry which is preliminary data.</text>
</comment>
<protein>
    <submittedName>
        <fullName evidence="1">Uncharacterized protein</fullName>
    </submittedName>
</protein>
<dbReference type="EMBL" id="CACVBM020000066">
    <property type="protein sequence ID" value="CAA7013725.1"/>
    <property type="molecule type" value="Genomic_DNA"/>
</dbReference>